<gene>
    <name evidence="1" type="ORF">CLOSTHATH_04730</name>
</gene>
<dbReference type="Proteomes" id="UP000004968">
    <property type="component" value="Unassembled WGS sequence"/>
</dbReference>
<evidence type="ECO:0000313" key="2">
    <source>
        <dbReference type="Proteomes" id="UP000004968"/>
    </source>
</evidence>
<reference evidence="1 2" key="1">
    <citation type="submission" date="2010-01" db="EMBL/GenBank/DDBJ databases">
        <authorList>
            <person name="Weinstock G."/>
            <person name="Sodergren E."/>
            <person name="Clifton S."/>
            <person name="Fulton L."/>
            <person name="Fulton B."/>
            <person name="Courtney L."/>
            <person name="Fronick C."/>
            <person name="Harrison M."/>
            <person name="Strong C."/>
            <person name="Farmer C."/>
            <person name="Delahaunty K."/>
            <person name="Markovic C."/>
            <person name="Hall O."/>
            <person name="Minx P."/>
            <person name="Tomlinson C."/>
            <person name="Mitreva M."/>
            <person name="Nelson J."/>
            <person name="Hou S."/>
            <person name="Wollam A."/>
            <person name="Pepin K.H."/>
            <person name="Johnson M."/>
            <person name="Bhonagiri V."/>
            <person name="Nash W.E."/>
            <person name="Warren W."/>
            <person name="Chinwalla A."/>
            <person name="Mardis E.R."/>
            <person name="Wilson R.K."/>
        </authorList>
    </citation>
    <scope>NUCLEOTIDE SEQUENCE [LARGE SCALE GENOMIC DNA]</scope>
    <source>
        <strain evidence="1 2">DSM 13479</strain>
    </source>
</reference>
<protein>
    <submittedName>
        <fullName evidence="1">Uncharacterized protein</fullName>
    </submittedName>
</protein>
<comment type="caution">
    <text evidence="1">The sequence shown here is derived from an EMBL/GenBank/DDBJ whole genome shotgun (WGS) entry which is preliminary data.</text>
</comment>
<name>D3AM80_9FIRM</name>
<dbReference type="HOGENOM" id="CLU_2752318_0_0_9"/>
<accession>D3AM80</accession>
<dbReference type="EMBL" id="ACIO01000447">
    <property type="protein sequence ID" value="EFC97063.1"/>
    <property type="molecule type" value="Genomic_DNA"/>
</dbReference>
<evidence type="ECO:0000313" key="1">
    <source>
        <dbReference type="EMBL" id="EFC97063.1"/>
    </source>
</evidence>
<sequence length="70" mass="8020">MLSAGRRQKKKSRRTADTFPCAYVAAALRKSEPPFLFAFRTDAYAIRRAVYRRIPPCQFSSFIVPMSCTN</sequence>
<proteinExistence type="predicted"/>
<dbReference type="AlphaFoldDB" id="D3AM80"/>
<organism evidence="1 2">
    <name type="scientific">Hungatella hathewayi DSM 13479</name>
    <dbReference type="NCBI Taxonomy" id="566550"/>
    <lineage>
        <taxon>Bacteria</taxon>
        <taxon>Bacillati</taxon>
        <taxon>Bacillota</taxon>
        <taxon>Clostridia</taxon>
        <taxon>Lachnospirales</taxon>
        <taxon>Lachnospiraceae</taxon>
        <taxon>Hungatella</taxon>
    </lineage>
</organism>